<evidence type="ECO:0000313" key="3">
    <source>
        <dbReference type="Proteomes" id="UP000626697"/>
    </source>
</evidence>
<keyword evidence="1" id="KW-0812">Transmembrane</keyword>
<sequence>MDLIDFVFLIIMAVIYVVTSKEMKLAIFDYLLIILPFYCIYYLIGFLLNIHRDFLNTISIIVWLLMINRFFKISSKIRKYIVKRKMSRHW</sequence>
<comment type="caution">
    <text evidence="2">The sequence shown here is derived from an EMBL/GenBank/DDBJ whole genome shotgun (WGS) entry which is preliminary data.</text>
</comment>
<dbReference type="Proteomes" id="UP000626697">
    <property type="component" value="Unassembled WGS sequence"/>
</dbReference>
<evidence type="ECO:0000313" key="2">
    <source>
        <dbReference type="EMBL" id="MBA9028542.1"/>
    </source>
</evidence>
<evidence type="ECO:0000256" key="1">
    <source>
        <dbReference type="SAM" id="Phobius"/>
    </source>
</evidence>
<keyword evidence="1" id="KW-1133">Transmembrane helix</keyword>
<organism evidence="2 3">
    <name type="scientific">Peribacillus huizhouensis</name>
    <dbReference type="NCBI Taxonomy" id="1501239"/>
    <lineage>
        <taxon>Bacteria</taxon>
        <taxon>Bacillati</taxon>
        <taxon>Bacillota</taxon>
        <taxon>Bacilli</taxon>
        <taxon>Bacillales</taxon>
        <taxon>Bacillaceae</taxon>
        <taxon>Peribacillus</taxon>
    </lineage>
</organism>
<name>A0ABR6CW21_9BACI</name>
<feature type="transmembrane region" description="Helical" evidence="1">
    <location>
        <begin position="6"/>
        <end position="23"/>
    </location>
</feature>
<reference evidence="2 3" key="1">
    <citation type="submission" date="2020-08" db="EMBL/GenBank/DDBJ databases">
        <title>Genomic Encyclopedia of Type Strains, Phase IV (KMG-IV): sequencing the most valuable type-strain genomes for metagenomic binning, comparative biology and taxonomic classification.</title>
        <authorList>
            <person name="Goeker M."/>
        </authorList>
    </citation>
    <scope>NUCLEOTIDE SEQUENCE [LARGE SCALE GENOMIC DNA]</scope>
    <source>
        <strain evidence="2 3">DSM 105481</strain>
    </source>
</reference>
<feature type="transmembrane region" description="Helical" evidence="1">
    <location>
        <begin position="30"/>
        <end position="48"/>
    </location>
</feature>
<feature type="transmembrane region" description="Helical" evidence="1">
    <location>
        <begin position="54"/>
        <end position="71"/>
    </location>
</feature>
<protein>
    <submittedName>
        <fullName evidence="2">Presenilin-like A22 family membrane protease</fullName>
    </submittedName>
</protein>
<dbReference type="EMBL" id="JACJHX010000015">
    <property type="protein sequence ID" value="MBA9028542.1"/>
    <property type="molecule type" value="Genomic_DNA"/>
</dbReference>
<keyword evidence="3" id="KW-1185">Reference proteome</keyword>
<keyword evidence="1" id="KW-0472">Membrane</keyword>
<gene>
    <name evidence="2" type="ORF">HNP81_003862</name>
</gene>
<accession>A0ABR6CW21</accession>
<proteinExistence type="predicted"/>